<feature type="transmembrane region" description="Helical" evidence="1">
    <location>
        <begin position="21"/>
        <end position="39"/>
    </location>
</feature>
<gene>
    <name evidence="2" type="ORF">LBBP_02321</name>
</gene>
<proteinExistence type="predicted"/>
<evidence type="ECO:0000313" key="3">
    <source>
        <dbReference type="Proteomes" id="UP000058857"/>
    </source>
</evidence>
<keyword evidence="1" id="KW-1133">Transmembrane helix</keyword>
<dbReference type="PATRIC" id="fig|280505.15.peg.2271"/>
<keyword evidence="1" id="KW-0472">Membrane</keyword>
<evidence type="ECO:0000256" key="1">
    <source>
        <dbReference type="SAM" id="Phobius"/>
    </source>
</evidence>
<dbReference type="RefSeq" id="WP_002740930.1">
    <property type="nucleotide sequence ID" value="NZ_CP012029.1"/>
</dbReference>
<name>A0A0E3B6V1_LEPBO</name>
<accession>A0A0E3B6V1</accession>
<dbReference type="AlphaFoldDB" id="A0A0E3B6V1"/>
<keyword evidence="1" id="KW-0812">Transmembrane</keyword>
<dbReference type="EMBL" id="CP012029">
    <property type="protein sequence ID" value="ALO26570.1"/>
    <property type="molecule type" value="Genomic_DNA"/>
</dbReference>
<evidence type="ECO:0000313" key="2">
    <source>
        <dbReference type="EMBL" id="ALO26570.1"/>
    </source>
</evidence>
<protein>
    <submittedName>
        <fullName evidence="2">Uncharacterized protein</fullName>
    </submittedName>
</protein>
<feature type="transmembrane region" description="Helical" evidence="1">
    <location>
        <begin position="45"/>
        <end position="63"/>
    </location>
</feature>
<sequence length="90" mass="11060">MSFSKIVKRELEVAFSKTGQPFWFRIVKYCVLLFLLYLIRDSEYLWHILLSAFAISFMIHFWFRYKTRGWTRSYGPWKHDQSIKSETIRL</sequence>
<organism evidence="2">
    <name type="scientific">Leptospira borgpetersenii serovar Ballum</name>
    <dbReference type="NCBI Taxonomy" id="280505"/>
    <lineage>
        <taxon>Bacteria</taxon>
        <taxon>Pseudomonadati</taxon>
        <taxon>Spirochaetota</taxon>
        <taxon>Spirochaetia</taxon>
        <taxon>Leptospirales</taxon>
        <taxon>Leptospiraceae</taxon>
        <taxon>Leptospira</taxon>
    </lineage>
</organism>
<reference evidence="2 3" key="1">
    <citation type="journal article" date="2015" name="PLoS Negl. Trop. Dis.">
        <title>Distribution of Plasmids in Distinct Leptospira Pathogenic Species.</title>
        <authorList>
            <person name="Wang Y."/>
            <person name="Zhuang X."/>
            <person name="Zhong Y."/>
            <person name="Zhang C."/>
            <person name="Zhang Y."/>
            <person name="Zeng L."/>
            <person name="Zhu Y."/>
            <person name="He P."/>
            <person name="Dong K."/>
            <person name="Pal U."/>
            <person name="Guo X."/>
            <person name="Qin J."/>
        </authorList>
    </citation>
    <scope>NUCLEOTIDE SEQUENCE [LARGE SCALE GENOMIC DNA]</scope>
    <source>
        <strain evidence="2 3">56604</strain>
    </source>
</reference>
<dbReference type="Proteomes" id="UP000058857">
    <property type="component" value="Chromosome 1"/>
</dbReference>